<dbReference type="InterPro" id="IPR041497">
    <property type="entry name" value="Thump-like"/>
</dbReference>
<accession>A0A916X7M0</accession>
<dbReference type="Pfam" id="PF18096">
    <property type="entry name" value="Thump_like"/>
    <property type="match status" value="1"/>
</dbReference>
<reference evidence="2" key="2">
    <citation type="submission" date="2020-09" db="EMBL/GenBank/DDBJ databases">
        <authorList>
            <person name="Sun Q."/>
            <person name="Zhou Y."/>
        </authorList>
    </citation>
    <scope>NUCLEOTIDE SEQUENCE</scope>
    <source>
        <strain evidence="2">CGMCC 1.15478</strain>
    </source>
</reference>
<organism evidence="2 3">
    <name type="scientific">Hoyosella rhizosphaerae</name>
    <dbReference type="NCBI Taxonomy" id="1755582"/>
    <lineage>
        <taxon>Bacteria</taxon>
        <taxon>Bacillati</taxon>
        <taxon>Actinomycetota</taxon>
        <taxon>Actinomycetes</taxon>
        <taxon>Mycobacteriales</taxon>
        <taxon>Hoyosellaceae</taxon>
        <taxon>Hoyosella</taxon>
    </lineage>
</organism>
<dbReference type="Proteomes" id="UP000641514">
    <property type="component" value="Unassembled WGS sequence"/>
</dbReference>
<dbReference type="Gene3D" id="3.40.50.150">
    <property type="entry name" value="Vaccinia Virus protein VP39"/>
    <property type="match status" value="1"/>
</dbReference>
<comment type="caution">
    <text evidence="2">The sequence shown here is derived from an EMBL/GenBank/DDBJ whole genome shotgun (WGS) entry which is preliminary data.</text>
</comment>
<sequence>MAYRFTVADVAFLRSQAGAEALSVASERPLTERTMIADTAFIRSQFGDHAPSVLETARLRRKASAKIRDSTSWLFTDDALQQATASVVAEHRAQRLAGRIVHDVTCSVGADLAAVAAVADLALGSDVDSVRLAMASTNVPTATFVRADALQPCSRNSVIVADPARRQGGKRTYDPAQLIPPLPDLVEVYSGRPLVIKCAPGIDYAALDWSGEVEVTSLDGGVREACLWSSSLATPGVTRRATILRSHGETVTVTDDQDDDVAAGEPDTWIVDPDGAIVRAGLVRHYAAMHGLWQLDPHIAYLTGPVVPTGARGHRVLERLRFSEKELRRALARHDCGSLEILTRGVRVDPDALRMRMKLKGNKSLSAIVVRIGETPEVFVCEPTVGGARHHG</sequence>
<name>A0A916X7M0_9ACTN</name>
<dbReference type="AlphaFoldDB" id="A0A916X7M0"/>
<keyword evidence="3" id="KW-1185">Reference proteome</keyword>
<protein>
    <recommendedName>
        <fullName evidence="1">THUMP-like domain-containing protein</fullName>
    </recommendedName>
</protein>
<gene>
    <name evidence="2" type="ORF">GCM10011410_00140</name>
</gene>
<evidence type="ECO:0000259" key="1">
    <source>
        <dbReference type="Pfam" id="PF18096"/>
    </source>
</evidence>
<evidence type="ECO:0000313" key="3">
    <source>
        <dbReference type="Proteomes" id="UP000641514"/>
    </source>
</evidence>
<proteinExistence type="predicted"/>
<dbReference type="SUPFAM" id="SSF53335">
    <property type="entry name" value="S-adenosyl-L-methionine-dependent methyltransferases"/>
    <property type="match status" value="1"/>
</dbReference>
<reference evidence="2" key="1">
    <citation type="journal article" date="2014" name="Int. J. Syst. Evol. Microbiol.">
        <title>Complete genome sequence of Corynebacterium casei LMG S-19264T (=DSM 44701T), isolated from a smear-ripened cheese.</title>
        <authorList>
            <consortium name="US DOE Joint Genome Institute (JGI-PGF)"/>
            <person name="Walter F."/>
            <person name="Albersmeier A."/>
            <person name="Kalinowski J."/>
            <person name="Ruckert C."/>
        </authorList>
    </citation>
    <scope>NUCLEOTIDE SEQUENCE</scope>
    <source>
        <strain evidence="2">CGMCC 1.15478</strain>
    </source>
</reference>
<dbReference type="InterPro" id="IPR029063">
    <property type="entry name" value="SAM-dependent_MTases_sf"/>
</dbReference>
<evidence type="ECO:0000313" key="2">
    <source>
        <dbReference type="EMBL" id="GGC51803.1"/>
    </source>
</evidence>
<feature type="domain" description="THUMP-like" evidence="1">
    <location>
        <begin position="311"/>
        <end position="383"/>
    </location>
</feature>
<dbReference type="EMBL" id="BMJH01000001">
    <property type="protein sequence ID" value="GGC51803.1"/>
    <property type="molecule type" value="Genomic_DNA"/>
</dbReference>
<dbReference type="RefSeq" id="WP_188669604.1">
    <property type="nucleotide sequence ID" value="NZ_BMJH01000001.1"/>
</dbReference>